<evidence type="ECO:0000256" key="1">
    <source>
        <dbReference type="ARBA" id="ARBA00011738"/>
    </source>
</evidence>
<dbReference type="OrthoDB" id="9782992at2"/>
<keyword evidence="6" id="KW-1185">Reference proteome</keyword>
<dbReference type="SUPFAM" id="SSF52833">
    <property type="entry name" value="Thioredoxin-like"/>
    <property type="match status" value="1"/>
</dbReference>
<proteinExistence type="inferred from homology"/>
<dbReference type="InterPro" id="IPR010987">
    <property type="entry name" value="Glutathione-S-Trfase_C-like"/>
</dbReference>
<keyword evidence="5" id="KW-0808">Transferase</keyword>
<dbReference type="SFLD" id="SFLDS00019">
    <property type="entry name" value="Glutathione_Transferase_(cytos"/>
    <property type="match status" value="1"/>
</dbReference>
<evidence type="ECO:0000313" key="6">
    <source>
        <dbReference type="Proteomes" id="UP000193307"/>
    </source>
</evidence>
<dbReference type="PANTHER" id="PTHR43969:SF9">
    <property type="entry name" value="GLUTATHIONE S TRANSFERASE D10, ISOFORM A-RELATED"/>
    <property type="match status" value="1"/>
</dbReference>
<gene>
    <name evidence="5" type="ORF">PAM7971_02910</name>
</gene>
<comment type="subunit">
    <text evidence="1">Homodimer.</text>
</comment>
<reference evidence="5 6" key="1">
    <citation type="submission" date="2017-03" db="EMBL/GenBank/DDBJ databases">
        <authorList>
            <person name="Afonso C.L."/>
            <person name="Miller P.J."/>
            <person name="Scott M.A."/>
            <person name="Spackman E."/>
            <person name="Goraichik I."/>
            <person name="Dimitrov K.M."/>
            <person name="Suarez D.L."/>
            <person name="Swayne D.E."/>
        </authorList>
    </citation>
    <scope>NUCLEOTIDE SEQUENCE [LARGE SCALE GENOMIC DNA]</scope>
    <source>
        <strain evidence="5 6">CECT 7971</strain>
    </source>
</reference>
<feature type="domain" description="GST C-terminal" evidence="4">
    <location>
        <begin position="89"/>
        <end position="209"/>
    </location>
</feature>
<dbReference type="InterPro" id="IPR004045">
    <property type="entry name" value="Glutathione_S-Trfase_N"/>
</dbReference>
<dbReference type="EMBL" id="FWFW01000010">
    <property type="protein sequence ID" value="SLN56363.1"/>
    <property type="molecule type" value="Genomic_DNA"/>
</dbReference>
<dbReference type="InterPro" id="IPR040079">
    <property type="entry name" value="Glutathione_S-Trfase"/>
</dbReference>
<protein>
    <submittedName>
        <fullName evidence="5">Glutathionine S-transferase</fullName>
    </submittedName>
</protein>
<dbReference type="InterPro" id="IPR036282">
    <property type="entry name" value="Glutathione-S-Trfase_C_sf"/>
</dbReference>
<evidence type="ECO:0000259" key="3">
    <source>
        <dbReference type="PROSITE" id="PS50404"/>
    </source>
</evidence>
<dbReference type="SUPFAM" id="SSF47616">
    <property type="entry name" value="GST C-terminal domain-like"/>
    <property type="match status" value="1"/>
</dbReference>
<dbReference type="GO" id="GO:0004364">
    <property type="term" value="F:glutathione transferase activity"/>
    <property type="evidence" value="ECO:0007669"/>
    <property type="project" value="TreeGrafter"/>
</dbReference>
<dbReference type="Pfam" id="PF00043">
    <property type="entry name" value="GST_C"/>
    <property type="match status" value="1"/>
</dbReference>
<dbReference type="GO" id="GO:0006749">
    <property type="term" value="P:glutathione metabolic process"/>
    <property type="evidence" value="ECO:0007669"/>
    <property type="project" value="TreeGrafter"/>
</dbReference>
<dbReference type="SFLD" id="SFLDG00358">
    <property type="entry name" value="Main_(cytGST)"/>
    <property type="match status" value="1"/>
</dbReference>
<dbReference type="Gene3D" id="1.20.1050.10">
    <property type="match status" value="1"/>
</dbReference>
<evidence type="ECO:0000259" key="4">
    <source>
        <dbReference type="PROSITE" id="PS50405"/>
    </source>
</evidence>
<dbReference type="InterPro" id="IPR004046">
    <property type="entry name" value="GST_C"/>
</dbReference>
<dbReference type="Pfam" id="PF02798">
    <property type="entry name" value="GST_N"/>
    <property type="match status" value="1"/>
</dbReference>
<dbReference type="PROSITE" id="PS50404">
    <property type="entry name" value="GST_NTER"/>
    <property type="match status" value="1"/>
</dbReference>
<comment type="similarity">
    <text evidence="2">Belongs to the GST superfamily.</text>
</comment>
<organism evidence="5 6">
    <name type="scientific">Pacificibacter marinus</name>
    <dbReference type="NCBI Taxonomy" id="658057"/>
    <lineage>
        <taxon>Bacteria</taxon>
        <taxon>Pseudomonadati</taxon>
        <taxon>Pseudomonadota</taxon>
        <taxon>Alphaproteobacteria</taxon>
        <taxon>Rhodobacterales</taxon>
        <taxon>Roseobacteraceae</taxon>
        <taxon>Pacificibacter</taxon>
    </lineage>
</organism>
<dbReference type="InterPro" id="IPR036249">
    <property type="entry name" value="Thioredoxin-like_sf"/>
</dbReference>
<sequence>MTLPTLYNFDLDDHCYRLRLTASICGVDLDILNINTFPGHDHLAPDYLLKNPLGRVPTLEHDGLILRETAAIQTYIAALSKNKSFVPESLVEQAAMTDWMIFADRDLASASAARATALLDVPGDGPALTATARKMLQIMEDHMTRQRVLGKAFFVANTVTLADLALFPAFALSRDFSIDHDAFPALRRWARQLRTVDGFITMPGIPDYH</sequence>
<dbReference type="Gene3D" id="3.40.30.10">
    <property type="entry name" value="Glutaredoxin"/>
    <property type="match status" value="1"/>
</dbReference>
<accession>A0A1Y5T8H2</accession>
<dbReference type="STRING" id="658057.SAMN04488032_11448"/>
<dbReference type="RefSeq" id="WP_085850014.1">
    <property type="nucleotide sequence ID" value="NZ_FNZV01000014.1"/>
</dbReference>
<dbReference type="AlphaFoldDB" id="A0A1Y5T8H2"/>
<dbReference type="Proteomes" id="UP000193307">
    <property type="component" value="Unassembled WGS sequence"/>
</dbReference>
<dbReference type="PANTHER" id="PTHR43969">
    <property type="entry name" value="GLUTATHIONE S TRANSFERASE D10, ISOFORM A-RELATED"/>
    <property type="match status" value="1"/>
</dbReference>
<evidence type="ECO:0000256" key="2">
    <source>
        <dbReference type="RuleBase" id="RU003494"/>
    </source>
</evidence>
<dbReference type="PROSITE" id="PS50405">
    <property type="entry name" value="GST_CTER"/>
    <property type="match status" value="1"/>
</dbReference>
<name>A0A1Y5T8H2_9RHOB</name>
<evidence type="ECO:0000313" key="5">
    <source>
        <dbReference type="EMBL" id="SLN56363.1"/>
    </source>
</evidence>
<feature type="domain" description="GST N-terminal" evidence="3">
    <location>
        <begin position="2"/>
        <end position="84"/>
    </location>
</feature>